<organism evidence="7 8">
    <name type="scientific">Ornithinimicrobium faecis</name>
    <dbReference type="NCBI Taxonomy" id="2934158"/>
    <lineage>
        <taxon>Bacteria</taxon>
        <taxon>Bacillati</taxon>
        <taxon>Actinomycetota</taxon>
        <taxon>Actinomycetes</taxon>
        <taxon>Micrococcales</taxon>
        <taxon>Ornithinimicrobiaceae</taxon>
        <taxon>Ornithinimicrobium</taxon>
    </lineage>
</organism>
<keyword evidence="2" id="KW-0813">Transport</keyword>
<dbReference type="InterPro" id="IPR001638">
    <property type="entry name" value="Solute-binding_3/MltF_N"/>
</dbReference>
<sequence length="300" mass="31014">MKRTPFRLMAVLAAGALMLSACGSDDGGDEGDDAPAADGGGDGGEASEDAGGGEEGGGDGITIGVKIDQPGMGMQDGDTYTGMDTEIAKVVAEKLGYSEDQISFRESVSAQRETMLDTGQVDMIVASYSITDARMETVQFAGPYFVAGQDLLVGVDSGITGPADLEGKLLCSVAGSTSAANVSEDYPDVQLQEYASYSECVEQVANGTLDALTTDDTILAGFAAQEAYAGKLVVAGETFSTENYGIGLNKDDDRCEEINGIITEMWEDGTMEEIIDEFLGAANYTPNAEANPPEAGGNCA</sequence>
<dbReference type="PROSITE" id="PS51257">
    <property type="entry name" value="PROKAR_LIPOPROTEIN"/>
    <property type="match status" value="1"/>
</dbReference>
<feature type="region of interest" description="Disordered" evidence="4">
    <location>
        <begin position="24"/>
        <end position="62"/>
    </location>
</feature>
<comment type="similarity">
    <text evidence="1">Belongs to the bacterial solute-binding protein 3 family.</text>
</comment>
<dbReference type="EMBL" id="CP099489">
    <property type="protein sequence ID" value="USQ78444.1"/>
    <property type="molecule type" value="Genomic_DNA"/>
</dbReference>
<evidence type="ECO:0000313" key="7">
    <source>
        <dbReference type="EMBL" id="USQ78444.1"/>
    </source>
</evidence>
<dbReference type="PANTHER" id="PTHR30085">
    <property type="entry name" value="AMINO ACID ABC TRANSPORTER PERMEASE"/>
    <property type="match status" value="1"/>
</dbReference>
<dbReference type="CDD" id="cd13690">
    <property type="entry name" value="PBP2_GluB"/>
    <property type="match status" value="1"/>
</dbReference>
<evidence type="ECO:0000256" key="3">
    <source>
        <dbReference type="ARBA" id="ARBA00022729"/>
    </source>
</evidence>
<evidence type="ECO:0000313" key="8">
    <source>
        <dbReference type="Proteomes" id="UP001056455"/>
    </source>
</evidence>
<feature type="chain" id="PRO_5047272657" evidence="5">
    <location>
        <begin position="24"/>
        <end position="300"/>
    </location>
</feature>
<evidence type="ECO:0000256" key="4">
    <source>
        <dbReference type="SAM" id="MobiDB-lite"/>
    </source>
</evidence>
<evidence type="ECO:0000256" key="2">
    <source>
        <dbReference type="ARBA" id="ARBA00022448"/>
    </source>
</evidence>
<reference evidence="7" key="1">
    <citation type="submission" date="2022-06" db="EMBL/GenBank/DDBJ databases">
        <title>Ornithinimicrobium HY1793.</title>
        <authorList>
            <person name="Huang Y."/>
        </authorList>
    </citation>
    <scope>NUCLEOTIDE SEQUENCE</scope>
    <source>
        <strain evidence="7">HY1793</strain>
    </source>
</reference>
<dbReference type="Gene3D" id="3.40.190.10">
    <property type="entry name" value="Periplasmic binding protein-like II"/>
    <property type="match status" value="2"/>
</dbReference>
<dbReference type="PANTHER" id="PTHR30085:SF6">
    <property type="entry name" value="ABC TRANSPORTER GLUTAMINE-BINDING PROTEIN GLNH"/>
    <property type="match status" value="1"/>
</dbReference>
<evidence type="ECO:0000256" key="5">
    <source>
        <dbReference type="SAM" id="SignalP"/>
    </source>
</evidence>
<dbReference type="SMART" id="SM00062">
    <property type="entry name" value="PBPb"/>
    <property type="match status" value="1"/>
</dbReference>
<keyword evidence="8" id="KW-1185">Reference proteome</keyword>
<dbReference type="RefSeq" id="WP_252591242.1">
    <property type="nucleotide sequence ID" value="NZ_CP099489.1"/>
</dbReference>
<gene>
    <name evidence="7" type="ORF">NF556_12425</name>
</gene>
<protein>
    <submittedName>
        <fullName evidence="7">Glutamate ABC transporter substrate-binding protein</fullName>
    </submittedName>
</protein>
<evidence type="ECO:0000259" key="6">
    <source>
        <dbReference type="SMART" id="SM00062"/>
    </source>
</evidence>
<name>A0ABY4YNV5_9MICO</name>
<feature type="signal peptide" evidence="5">
    <location>
        <begin position="1"/>
        <end position="23"/>
    </location>
</feature>
<dbReference type="InterPro" id="IPR051455">
    <property type="entry name" value="Bact_solute-bind_prot3"/>
</dbReference>
<feature type="domain" description="Solute-binding protein family 3/N-terminal" evidence="6">
    <location>
        <begin position="60"/>
        <end position="282"/>
    </location>
</feature>
<proteinExistence type="inferred from homology"/>
<dbReference type="Pfam" id="PF00497">
    <property type="entry name" value="SBP_bac_3"/>
    <property type="match status" value="1"/>
</dbReference>
<evidence type="ECO:0000256" key="1">
    <source>
        <dbReference type="ARBA" id="ARBA00010333"/>
    </source>
</evidence>
<feature type="compositionally biased region" description="Acidic residues" evidence="4">
    <location>
        <begin position="26"/>
        <end position="35"/>
    </location>
</feature>
<dbReference type="SUPFAM" id="SSF53850">
    <property type="entry name" value="Periplasmic binding protein-like II"/>
    <property type="match status" value="1"/>
</dbReference>
<accession>A0ABY4YNV5</accession>
<dbReference type="Proteomes" id="UP001056455">
    <property type="component" value="Chromosome"/>
</dbReference>
<keyword evidence="3 5" id="KW-0732">Signal</keyword>